<evidence type="ECO:0000313" key="5">
    <source>
        <dbReference type="Proteomes" id="UP000321723"/>
    </source>
</evidence>
<evidence type="ECO:0000256" key="1">
    <source>
        <dbReference type="SAM" id="MobiDB-lite"/>
    </source>
</evidence>
<dbReference type="Proteomes" id="UP000321723">
    <property type="component" value="Unassembled WGS sequence"/>
</dbReference>
<reference evidence="3 5" key="1">
    <citation type="submission" date="2019-07" db="EMBL/GenBank/DDBJ databases">
        <title>Whole genome shotgun sequence of Cellulomonas hominis NBRC 16055.</title>
        <authorList>
            <person name="Hosoyama A."/>
            <person name="Uohara A."/>
            <person name="Ohji S."/>
            <person name="Ichikawa N."/>
        </authorList>
    </citation>
    <scope>NUCLEOTIDE SEQUENCE [LARGE SCALE GENOMIC DNA]</scope>
    <source>
        <strain evidence="3 5">NBRC 16055</strain>
    </source>
</reference>
<organism evidence="3 5">
    <name type="scientific">Cellulomonas hominis</name>
    <dbReference type="NCBI Taxonomy" id="156981"/>
    <lineage>
        <taxon>Bacteria</taxon>
        <taxon>Bacillati</taxon>
        <taxon>Actinomycetota</taxon>
        <taxon>Actinomycetes</taxon>
        <taxon>Micrococcales</taxon>
        <taxon>Cellulomonadaceae</taxon>
        <taxon>Cellulomonas</taxon>
    </lineage>
</organism>
<feature type="compositionally biased region" description="Low complexity" evidence="1">
    <location>
        <begin position="139"/>
        <end position="153"/>
    </location>
</feature>
<dbReference type="EMBL" id="BJVQ01000037">
    <property type="protein sequence ID" value="GEL47403.1"/>
    <property type="molecule type" value="Genomic_DNA"/>
</dbReference>
<sequence length="171" mass="17803">MALKDLTDYLDPDLEIAYRGKTYTAPPPDKDTGLKLAAVNAMGVAVYSAALEECPTCGRKGSPEVPADTLAVIESIKDKDVAELALGAAHAEMVADGVPGPHIDRFGLYALYYWTMGEETADQIFAAQHGGGATGGATSGSSTSPRGPRSASANRTQRRASTRGTGASRRS</sequence>
<feature type="domain" description="DUF7426" evidence="2">
    <location>
        <begin position="4"/>
        <end position="158"/>
    </location>
</feature>
<keyword evidence="5" id="KW-1185">Reference proteome</keyword>
<evidence type="ECO:0000259" key="2">
    <source>
        <dbReference type="Pfam" id="PF24201"/>
    </source>
</evidence>
<dbReference type="Proteomes" id="UP000564629">
    <property type="component" value="Unassembled WGS sequence"/>
</dbReference>
<feature type="region of interest" description="Disordered" evidence="1">
    <location>
        <begin position="128"/>
        <end position="171"/>
    </location>
</feature>
<gene>
    <name evidence="3" type="ORF">CHO01_25190</name>
    <name evidence="4" type="ORF">HNR08_001221</name>
</gene>
<evidence type="ECO:0000313" key="4">
    <source>
        <dbReference type="EMBL" id="MBB5472485.1"/>
    </source>
</evidence>
<dbReference type="EMBL" id="JACHDN010000001">
    <property type="protein sequence ID" value="MBB5472485.1"/>
    <property type="molecule type" value="Genomic_DNA"/>
</dbReference>
<dbReference type="OrthoDB" id="5147334at2"/>
<dbReference type="InterPro" id="IPR055849">
    <property type="entry name" value="DUF7426"/>
</dbReference>
<proteinExistence type="predicted"/>
<dbReference type="Pfam" id="PF24201">
    <property type="entry name" value="DUF7426"/>
    <property type="match status" value="1"/>
</dbReference>
<evidence type="ECO:0000313" key="6">
    <source>
        <dbReference type="Proteomes" id="UP000564629"/>
    </source>
</evidence>
<accession>A0A511FDW8</accession>
<reference evidence="4 6" key="2">
    <citation type="submission" date="2020-08" db="EMBL/GenBank/DDBJ databases">
        <title>Sequencing the genomes of 1000 actinobacteria strains.</title>
        <authorList>
            <person name="Klenk H.-P."/>
        </authorList>
    </citation>
    <scope>NUCLEOTIDE SEQUENCE [LARGE SCALE GENOMIC DNA]</scope>
    <source>
        <strain evidence="4 6">DSM 9581</strain>
    </source>
</reference>
<dbReference type="RefSeq" id="WP_146838480.1">
    <property type="nucleotide sequence ID" value="NZ_BJVQ01000037.1"/>
</dbReference>
<comment type="caution">
    <text evidence="3">The sequence shown here is derived from an EMBL/GenBank/DDBJ whole genome shotgun (WGS) entry which is preliminary data.</text>
</comment>
<protein>
    <recommendedName>
        <fullName evidence="2">DUF7426 domain-containing protein</fullName>
    </recommendedName>
</protein>
<evidence type="ECO:0000313" key="3">
    <source>
        <dbReference type="EMBL" id="GEL47403.1"/>
    </source>
</evidence>
<feature type="compositionally biased region" description="Gly residues" evidence="1">
    <location>
        <begin position="129"/>
        <end position="138"/>
    </location>
</feature>
<name>A0A511FDW8_9CELL</name>
<dbReference type="AlphaFoldDB" id="A0A511FDW8"/>